<keyword evidence="1" id="KW-0812">Transmembrane</keyword>
<keyword evidence="1" id="KW-0472">Membrane</keyword>
<protein>
    <submittedName>
        <fullName evidence="2">Uncharacterized protein</fullName>
    </submittedName>
</protein>
<dbReference type="AlphaFoldDB" id="A0A931PV88"/>
<reference evidence="2" key="1">
    <citation type="submission" date="2020-07" db="EMBL/GenBank/DDBJ databases">
        <title>Huge and variable diversity of episymbiotic CPR bacteria and DPANN archaea in groundwater ecosystems.</title>
        <authorList>
            <person name="He C.Y."/>
            <person name="Keren R."/>
            <person name="Whittaker M."/>
            <person name="Farag I.F."/>
            <person name="Doudna J."/>
            <person name="Cate J.H.D."/>
            <person name="Banfield J.F."/>
        </authorList>
    </citation>
    <scope>NUCLEOTIDE SEQUENCE</scope>
    <source>
        <strain evidence="2">NC_groundwater_17_Pr7_B-0.1um_64_12</strain>
    </source>
</reference>
<name>A0A931PV88_FIMGI</name>
<evidence type="ECO:0000313" key="3">
    <source>
        <dbReference type="Proteomes" id="UP000727962"/>
    </source>
</evidence>
<gene>
    <name evidence="2" type="ORF">HYR64_09760</name>
</gene>
<evidence type="ECO:0000256" key="1">
    <source>
        <dbReference type="SAM" id="Phobius"/>
    </source>
</evidence>
<feature type="transmembrane region" description="Helical" evidence="1">
    <location>
        <begin position="32"/>
        <end position="51"/>
    </location>
</feature>
<feature type="transmembrane region" description="Helical" evidence="1">
    <location>
        <begin position="57"/>
        <end position="76"/>
    </location>
</feature>
<feature type="transmembrane region" description="Helical" evidence="1">
    <location>
        <begin position="6"/>
        <end position="25"/>
    </location>
</feature>
<sequence length="85" mass="9451">MSILLMVLGVLAALAGIGCFVFILIDAFQDEVWKGVVCLLCGLYFLFYALFEFEHENKWLIVLGWLFSSSVSIGLFRTAGVNVPD</sequence>
<organism evidence="2 3">
    <name type="scientific">Fimbriimonas ginsengisoli</name>
    <dbReference type="NCBI Taxonomy" id="1005039"/>
    <lineage>
        <taxon>Bacteria</taxon>
        <taxon>Bacillati</taxon>
        <taxon>Armatimonadota</taxon>
        <taxon>Fimbriimonadia</taxon>
        <taxon>Fimbriimonadales</taxon>
        <taxon>Fimbriimonadaceae</taxon>
        <taxon>Fimbriimonas</taxon>
    </lineage>
</organism>
<dbReference type="Proteomes" id="UP000727962">
    <property type="component" value="Unassembled WGS sequence"/>
</dbReference>
<keyword evidence="1" id="KW-1133">Transmembrane helix</keyword>
<dbReference type="EMBL" id="JACOSL010000059">
    <property type="protein sequence ID" value="MBI1757377.1"/>
    <property type="molecule type" value="Genomic_DNA"/>
</dbReference>
<proteinExistence type="predicted"/>
<comment type="caution">
    <text evidence="2">The sequence shown here is derived from an EMBL/GenBank/DDBJ whole genome shotgun (WGS) entry which is preliminary data.</text>
</comment>
<evidence type="ECO:0000313" key="2">
    <source>
        <dbReference type="EMBL" id="MBI1757377.1"/>
    </source>
</evidence>
<accession>A0A931PV88</accession>